<comment type="caution">
    <text evidence="4">The sequence shown here is derived from an EMBL/GenBank/DDBJ whole genome shotgun (WGS) entry which is preliminary data.</text>
</comment>
<evidence type="ECO:0000313" key="4">
    <source>
        <dbReference type="EMBL" id="MFD2411784.1"/>
    </source>
</evidence>
<dbReference type="Proteomes" id="UP001597448">
    <property type="component" value="Unassembled WGS sequence"/>
</dbReference>
<dbReference type="Pfam" id="PF07963">
    <property type="entry name" value="N_methyl"/>
    <property type="match status" value="1"/>
</dbReference>
<sequence length="180" mass="19976">MRRYVECLKSQQGFTLIELIAAITIFSMVVGIISMVTMFGFRSYHKITIENSLRDEADIIMSSIINELYIFAPERVERTNDGILLKKKKSDTDSTLEVVKIAFTQGKLVIAAEADAPSNDSRTTVKSDLTGSLISSATPDGRFCTGTSPCDSGLIEITLELAQKYDGRDYTMEMKSKFGF</sequence>
<evidence type="ECO:0000256" key="3">
    <source>
        <dbReference type="SAM" id="Phobius"/>
    </source>
</evidence>
<keyword evidence="3" id="KW-0472">Membrane</keyword>
<dbReference type="NCBIfam" id="TIGR02532">
    <property type="entry name" value="IV_pilin_GFxxxE"/>
    <property type="match status" value="1"/>
</dbReference>
<protein>
    <submittedName>
        <fullName evidence="4">PilW family protein</fullName>
    </submittedName>
</protein>
<evidence type="ECO:0000256" key="1">
    <source>
        <dbReference type="ARBA" id="ARBA00004241"/>
    </source>
</evidence>
<dbReference type="PROSITE" id="PS00409">
    <property type="entry name" value="PROKAR_NTER_METHYL"/>
    <property type="match status" value="1"/>
</dbReference>
<dbReference type="RefSeq" id="WP_209988816.1">
    <property type="nucleotide sequence ID" value="NZ_JBHSVQ010000001.1"/>
</dbReference>
<gene>
    <name evidence="4" type="ORF">ACFSX3_17995</name>
</gene>
<evidence type="ECO:0000313" key="5">
    <source>
        <dbReference type="Proteomes" id="UP001597448"/>
    </source>
</evidence>
<accession>A0ABW5FAM4</accession>
<evidence type="ECO:0000256" key="2">
    <source>
        <dbReference type="ARBA" id="ARBA00023287"/>
    </source>
</evidence>
<keyword evidence="3" id="KW-0812">Transmembrane</keyword>
<reference evidence="5" key="1">
    <citation type="journal article" date="2019" name="Int. J. Syst. Evol. Microbiol.">
        <title>The Global Catalogue of Microorganisms (GCM) 10K type strain sequencing project: providing services to taxonomists for standard genome sequencing and annotation.</title>
        <authorList>
            <consortium name="The Broad Institute Genomics Platform"/>
            <consortium name="The Broad Institute Genome Sequencing Center for Infectious Disease"/>
            <person name="Wu L."/>
            <person name="Ma J."/>
        </authorList>
    </citation>
    <scope>NUCLEOTIDE SEQUENCE [LARGE SCALE GENOMIC DNA]</scope>
    <source>
        <strain evidence="5">CCM 8725</strain>
    </source>
</reference>
<keyword evidence="3" id="KW-1133">Transmembrane helix</keyword>
<comment type="subcellular location">
    <subcellularLocation>
        <location evidence="1">Cell surface</location>
    </subcellularLocation>
</comment>
<keyword evidence="2" id="KW-0178">Competence</keyword>
<proteinExistence type="predicted"/>
<name>A0ABW5FAM4_9BACL</name>
<dbReference type="EMBL" id="JBHUKY010000031">
    <property type="protein sequence ID" value="MFD2411784.1"/>
    <property type="molecule type" value="Genomic_DNA"/>
</dbReference>
<keyword evidence="5" id="KW-1185">Reference proteome</keyword>
<feature type="transmembrane region" description="Helical" evidence="3">
    <location>
        <begin position="20"/>
        <end position="41"/>
    </location>
</feature>
<dbReference type="InterPro" id="IPR012902">
    <property type="entry name" value="N_methyl_site"/>
</dbReference>
<organism evidence="4 5">
    <name type="scientific">Paenibacillus rhizoplanae</name>
    <dbReference type="NCBI Taxonomy" id="1917181"/>
    <lineage>
        <taxon>Bacteria</taxon>
        <taxon>Bacillati</taxon>
        <taxon>Bacillota</taxon>
        <taxon>Bacilli</taxon>
        <taxon>Bacillales</taxon>
        <taxon>Paenibacillaceae</taxon>
        <taxon>Paenibacillus</taxon>
    </lineage>
</organism>